<dbReference type="Proteomes" id="UP000757435">
    <property type="component" value="Unassembled WGS sequence"/>
</dbReference>
<feature type="domain" description="Methyltransferase FkbM" evidence="1">
    <location>
        <begin position="76"/>
        <end position="201"/>
    </location>
</feature>
<evidence type="ECO:0000313" key="2">
    <source>
        <dbReference type="EMBL" id="MBW4659654.1"/>
    </source>
</evidence>
<dbReference type="Pfam" id="PF05050">
    <property type="entry name" value="Methyltransf_21"/>
    <property type="match status" value="1"/>
</dbReference>
<gene>
    <name evidence="2" type="ORF">KME15_13340</name>
</gene>
<dbReference type="AlphaFoldDB" id="A0A951QBR5"/>
<dbReference type="NCBIfam" id="TIGR01444">
    <property type="entry name" value="fkbM_fam"/>
    <property type="match status" value="1"/>
</dbReference>
<dbReference type="InterPro" id="IPR053188">
    <property type="entry name" value="FkbM_Methyltransferase"/>
</dbReference>
<sequence length="339" mass="38032">MSIFLHSLKKRGHLDRIHLTVCNVGSRKINDKDDYGSLDWSIFAPNLTIYGFDADADACEAANDRSTAQQVPWTEHHIPLALSNAIGEATLYVTQNPMCSSLYPPNEEYLERFTGLIKLVATDFTIEVETTTLDAFCRQEGIEAIDFLQIDVQGADLNVLQGANQILQTVLATQVEVEFSHLYKGQPLFADVDAFMRTNDFTLFDLSHTACGRARSLLQTSRHPGQLLWGDAYYFCDLIGSDLSSEAKMRRKTPEQILKLACLADVLEFSDYALELLEYLILNYGSDPAYNVADAIVESLQLYPDVANRWDAFPFFQTLRKYASPDILDTLAQCSEALP</sequence>
<accession>A0A951QBR5</accession>
<comment type="caution">
    <text evidence="2">The sequence shown here is derived from an EMBL/GenBank/DDBJ whole genome shotgun (WGS) entry which is preliminary data.</text>
</comment>
<evidence type="ECO:0000259" key="1">
    <source>
        <dbReference type="Pfam" id="PF05050"/>
    </source>
</evidence>
<dbReference type="PANTHER" id="PTHR36973">
    <property type="entry name" value="SLL1456 PROTEIN-RELATED"/>
    <property type="match status" value="1"/>
</dbReference>
<dbReference type="Gene3D" id="3.40.50.150">
    <property type="entry name" value="Vaccinia Virus protein VP39"/>
    <property type="match status" value="1"/>
</dbReference>
<protein>
    <submittedName>
        <fullName evidence="2">FkbM family methyltransferase</fullName>
    </submittedName>
</protein>
<organism evidence="2 3">
    <name type="scientific">Drouetiella hepatica Uher 2000/2452</name>
    <dbReference type="NCBI Taxonomy" id="904376"/>
    <lineage>
        <taxon>Bacteria</taxon>
        <taxon>Bacillati</taxon>
        <taxon>Cyanobacteriota</taxon>
        <taxon>Cyanophyceae</taxon>
        <taxon>Oculatellales</taxon>
        <taxon>Oculatellaceae</taxon>
        <taxon>Drouetiella</taxon>
    </lineage>
</organism>
<dbReference type="PANTHER" id="PTHR36973:SF4">
    <property type="entry name" value="NODULATION PROTEIN"/>
    <property type="match status" value="1"/>
</dbReference>
<reference evidence="2" key="1">
    <citation type="submission" date="2021-05" db="EMBL/GenBank/DDBJ databases">
        <authorList>
            <person name="Pietrasiak N."/>
            <person name="Ward R."/>
            <person name="Stajich J.E."/>
            <person name="Kurbessoian T."/>
        </authorList>
    </citation>
    <scope>NUCLEOTIDE SEQUENCE</scope>
    <source>
        <strain evidence="2">UHER 2000/2452</strain>
    </source>
</reference>
<evidence type="ECO:0000313" key="3">
    <source>
        <dbReference type="Proteomes" id="UP000757435"/>
    </source>
</evidence>
<keyword evidence="2" id="KW-0489">Methyltransferase</keyword>
<proteinExistence type="predicted"/>
<name>A0A951QBR5_9CYAN</name>
<reference evidence="2" key="2">
    <citation type="journal article" date="2022" name="Microbiol. Resour. Announc.">
        <title>Metagenome Sequencing to Explore Phylogenomics of Terrestrial Cyanobacteria.</title>
        <authorList>
            <person name="Ward R.D."/>
            <person name="Stajich J.E."/>
            <person name="Johansen J.R."/>
            <person name="Huntemann M."/>
            <person name="Clum A."/>
            <person name="Foster B."/>
            <person name="Foster B."/>
            <person name="Roux S."/>
            <person name="Palaniappan K."/>
            <person name="Varghese N."/>
            <person name="Mukherjee S."/>
            <person name="Reddy T.B.K."/>
            <person name="Daum C."/>
            <person name="Copeland A."/>
            <person name="Chen I.A."/>
            <person name="Ivanova N.N."/>
            <person name="Kyrpides N.C."/>
            <person name="Shapiro N."/>
            <person name="Eloe-Fadrosh E.A."/>
            <person name="Pietrasiak N."/>
        </authorList>
    </citation>
    <scope>NUCLEOTIDE SEQUENCE</scope>
    <source>
        <strain evidence="2">UHER 2000/2452</strain>
    </source>
</reference>
<dbReference type="GO" id="GO:0008171">
    <property type="term" value="F:O-methyltransferase activity"/>
    <property type="evidence" value="ECO:0007669"/>
    <property type="project" value="TreeGrafter"/>
</dbReference>
<dbReference type="InterPro" id="IPR029063">
    <property type="entry name" value="SAM-dependent_MTases_sf"/>
</dbReference>
<keyword evidence="2" id="KW-0808">Transferase</keyword>
<dbReference type="SUPFAM" id="SSF53335">
    <property type="entry name" value="S-adenosyl-L-methionine-dependent methyltransferases"/>
    <property type="match status" value="1"/>
</dbReference>
<dbReference type="InterPro" id="IPR006342">
    <property type="entry name" value="FkbM_mtfrase"/>
</dbReference>
<dbReference type="EMBL" id="JAHHHD010000013">
    <property type="protein sequence ID" value="MBW4659654.1"/>
    <property type="molecule type" value="Genomic_DNA"/>
</dbReference>
<dbReference type="GO" id="GO:0032259">
    <property type="term" value="P:methylation"/>
    <property type="evidence" value="ECO:0007669"/>
    <property type="project" value="UniProtKB-KW"/>
</dbReference>